<reference evidence="2 3" key="1">
    <citation type="submission" date="2024-03" db="EMBL/GenBank/DDBJ databases">
        <title>Draft genome sequence of Klenkia terrae.</title>
        <authorList>
            <person name="Duangmal K."/>
            <person name="Chantavorakit T."/>
        </authorList>
    </citation>
    <scope>NUCLEOTIDE SEQUENCE [LARGE SCALE GENOMIC DNA]</scope>
    <source>
        <strain evidence="2 3">JCM 17786</strain>
    </source>
</reference>
<keyword evidence="3" id="KW-1185">Reference proteome</keyword>
<evidence type="ECO:0000313" key="2">
    <source>
        <dbReference type="EMBL" id="MEI4280477.1"/>
    </source>
</evidence>
<dbReference type="RefSeq" id="WP_336392724.1">
    <property type="nucleotide sequence ID" value="NZ_JBAPLV010000024.1"/>
</dbReference>
<evidence type="ECO:0000259" key="1">
    <source>
        <dbReference type="Pfam" id="PF12680"/>
    </source>
</evidence>
<dbReference type="InterPro" id="IPR032710">
    <property type="entry name" value="NTF2-like_dom_sf"/>
</dbReference>
<gene>
    <name evidence="2" type="ORF">UXQ13_18540</name>
</gene>
<dbReference type="Pfam" id="PF12680">
    <property type="entry name" value="SnoaL_2"/>
    <property type="match status" value="1"/>
</dbReference>
<accession>A0ABU8EA18</accession>
<name>A0ABU8EA18_9ACTN</name>
<dbReference type="EMBL" id="JBAPLV010000024">
    <property type="protein sequence ID" value="MEI4280477.1"/>
    <property type="molecule type" value="Genomic_DNA"/>
</dbReference>
<dbReference type="SUPFAM" id="SSF54427">
    <property type="entry name" value="NTF2-like"/>
    <property type="match status" value="1"/>
</dbReference>
<sequence length="115" mass="12502">MSSLDVTAFYADWSAADLPAMVARLHPQVDWPEPWSGGRLRGPAAVAGHLADQRRDVRFTVVPLHVVQTHQAAVVTVHQVVRDADGDPLSDTTVLHTLTLDDGLVRRLDVGEPPP</sequence>
<dbReference type="InterPro" id="IPR037401">
    <property type="entry name" value="SnoaL-like"/>
</dbReference>
<dbReference type="Proteomes" id="UP001373496">
    <property type="component" value="Unassembled WGS sequence"/>
</dbReference>
<feature type="domain" description="SnoaL-like" evidence="1">
    <location>
        <begin position="6"/>
        <end position="107"/>
    </location>
</feature>
<organism evidence="2 3">
    <name type="scientific">Klenkia terrae</name>
    <dbReference type="NCBI Taxonomy" id="1052259"/>
    <lineage>
        <taxon>Bacteria</taxon>
        <taxon>Bacillati</taxon>
        <taxon>Actinomycetota</taxon>
        <taxon>Actinomycetes</taxon>
        <taxon>Geodermatophilales</taxon>
        <taxon>Geodermatophilaceae</taxon>
        <taxon>Klenkia</taxon>
    </lineage>
</organism>
<dbReference type="Gene3D" id="3.10.450.50">
    <property type="match status" value="1"/>
</dbReference>
<proteinExistence type="predicted"/>
<evidence type="ECO:0000313" key="3">
    <source>
        <dbReference type="Proteomes" id="UP001373496"/>
    </source>
</evidence>
<protein>
    <submittedName>
        <fullName evidence="2">Nuclear transport factor 2 family protein</fullName>
    </submittedName>
</protein>
<comment type="caution">
    <text evidence="2">The sequence shown here is derived from an EMBL/GenBank/DDBJ whole genome shotgun (WGS) entry which is preliminary data.</text>
</comment>